<dbReference type="Proteomes" id="UP000636709">
    <property type="component" value="Unassembled WGS sequence"/>
</dbReference>
<dbReference type="InterPro" id="IPR011990">
    <property type="entry name" value="TPR-like_helical_dom_sf"/>
</dbReference>
<sequence>MSVAVAVSGVTTAAHRRCCLASAPRRAQHRRRRPAPPRASGAVEVRVCTSRTCARQGAREVLAALAGLAPPRIDVGSCGCLGRCGAGPNVAASVAGSAAVFGHVGTAGRAAQLLEHLLGAAEFDAAAGLAALAAREKAEAALEKGNADEAEALLNEVVGLNASGGLHLVYSSRSKSRLAIGNISGALEDAKEAIRVAPKFHQVFDSFGTSKFPRYNFSRQCLLQSLFFRVYAMVLLPLLTMGLQAHLLRGDALLAMGDNCAAEDAYAKALDLDPSIRRSKSFKARLERLREKLVSAANP</sequence>
<dbReference type="PROSITE" id="PS50005">
    <property type="entry name" value="TPR"/>
    <property type="match status" value="1"/>
</dbReference>
<dbReference type="AlphaFoldDB" id="A0A835AAW1"/>
<dbReference type="PANTHER" id="PTHR47682">
    <property type="entry name" value="TETRATRICOPEPTIDE REPEAT (TPR)-CONTAINING PROTEIN"/>
    <property type="match status" value="1"/>
</dbReference>
<evidence type="ECO:0000256" key="1">
    <source>
        <dbReference type="PROSITE-ProRule" id="PRU00339"/>
    </source>
</evidence>
<comment type="caution">
    <text evidence="2">The sequence shown here is derived from an EMBL/GenBank/DDBJ whole genome shotgun (WGS) entry which is preliminary data.</text>
</comment>
<dbReference type="CDD" id="cd02980">
    <property type="entry name" value="TRX_Fd_family"/>
    <property type="match status" value="1"/>
</dbReference>
<dbReference type="InterPro" id="IPR036249">
    <property type="entry name" value="Thioredoxin-like_sf"/>
</dbReference>
<proteinExistence type="predicted"/>
<dbReference type="Pfam" id="PF13181">
    <property type="entry name" value="TPR_8"/>
    <property type="match status" value="1"/>
</dbReference>
<protein>
    <submittedName>
        <fullName evidence="2">Uncharacterized protein</fullName>
    </submittedName>
</protein>
<evidence type="ECO:0000313" key="2">
    <source>
        <dbReference type="EMBL" id="KAF8660402.1"/>
    </source>
</evidence>
<keyword evidence="3" id="KW-1185">Reference proteome</keyword>
<evidence type="ECO:0000313" key="3">
    <source>
        <dbReference type="Proteomes" id="UP000636709"/>
    </source>
</evidence>
<dbReference type="OrthoDB" id="2423701at2759"/>
<dbReference type="PANTHER" id="PTHR47682:SF1">
    <property type="entry name" value="TETRATRICOPEPTIDE REPEAT (TPR)-CONTAINING PROTEIN"/>
    <property type="match status" value="1"/>
</dbReference>
<dbReference type="SUPFAM" id="SSF48452">
    <property type="entry name" value="TPR-like"/>
    <property type="match status" value="1"/>
</dbReference>
<dbReference type="Gene3D" id="3.40.30.10">
    <property type="entry name" value="Glutaredoxin"/>
    <property type="match status" value="1"/>
</dbReference>
<gene>
    <name evidence="2" type="ORF">HU200_057984</name>
</gene>
<dbReference type="EMBL" id="JACEFO010002444">
    <property type="protein sequence ID" value="KAF8660402.1"/>
    <property type="molecule type" value="Genomic_DNA"/>
</dbReference>
<dbReference type="InterPro" id="IPR019734">
    <property type="entry name" value="TPR_rpt"/>
</dbReference>
<dbReference type="SUPFAM" id="SSF52833">
    <property type="entry name" value="Thioredoxin-like"/>
    <property type="match status" value="1"/>
</dbReference>
<keyword evidence="1" id="KW-0802">TPR repeat</keyword>
<name>A0A835AAW1_9POAL</name>
<dbReference type="Gene3D" id="1.25.40.10">
    <property type="entry name" value="Tetratricopeptide repeat domain"/>
    <property type="match status" value="1"/>
</dbReference>
<organism evidence="2 3">
    <name type="scientific">Digitaria exilis</name>
    <dbReference type="NCBI Taxonomy" id="1010633"/>
    <lineage>
        <taxon>Eukaryota</taxon>
        <taxon>Viridiplantae</taxon>
        <taxon>Streptophyta</taxon>
        <taxon>Embryophyta</taxon>
        <taxon>Tracheophyta</taxon>
        <taxon>Spermatophyta</taxon>
        <taxon>Magnoliopsida</taxon>
        <taxon>Liliopsida</taxon>
        <taxon>Poales</taxon>
        <taxon>Poaceae</taxon>
        <taxon>PACMAD clade</taxon>
        <taxon>Panicoideae</taxon>
        <taxon>Panicodae</taxon>
        <taxon>Paniceae</taxon>
        <taxon>Anthephorinae</taxon>
        <taxon>Digitaria</taxon>
    </lineage>
</organism>
<reference evidence="2" key="1">
    <citation type="submission" date="2020-07" db="EMBL/GenBank/DDBJ databases">
        <title>Genome sequence and genetic diversity analysis of an under-domesticated orphan crop, white fonio (Digitaria exilis).</title>
        <authorList>
            <person name="Bennetzen J.L."/>
            <person name="Chen S."/>
            <person name="Ma X."/>
            <person name="Wang X."/>
            <person name="Yssel A.E.J."/>
            <person name="Chaluvadi S.R."/>
            <person name="Johnson M."/>
            <person name="Gangashetty P."/>
            <person name="Hamidou F."/>
            <person name="Sanogo M.D."/>
            <person name="Zwaenepoel A."/>
            <person name="Wallace J."/>
            <person name="Van De Peer Y."/>
            <person name="Van Deynze A."/>
        </authorList>
    </citation>
    <scope>NUCLEOTIDE SEQUENCE</scope>
    <source>
        <tissue evidence="2">Leaves</tissue>
    </source>
</reference>
<feature type="repeat" description="TPR" evidence="1">
    <location>
        <begin position="243"/>
        <end position="276"/>
    </location>
</feature>
<dbReference type="SMART" id="SM00028">
    <property type="entry name" value="TPR"/>
    <property type="match status" value="3"/>
</dbReference>
<accession>A0A835AAW1</accession>